<evidence type="ECO:0000256" key="1">
    <source>
        <dbReference type="SAM" id="MobiDB-lite"/>
    </source>
</evidence>
<proteinExistence type="predicted"/>
<protein>
    <submittedName>
        <fullName evidence="2">Uncharacterized protein</fullName>
    </submittedName>
</protein>
<sequence length="164" mass="19414">MEWHEQHDDLMQTHEDDSDDPSQWPDNPVLQTSPEAEAEAKVIREVLCVSKSEPASDEFDDILGRTSFRRTLRICAWMNRFIHNCRYQDKRVGPLATEEVEAAKEWWIKRVQLRDSWQTQYPETSARLGLERTERDIMDLNDDNEQKESCVSQDIFNLQRQCKT</sequence>
<feature type="compositionally biased region" description="Basic and acidic residues" evidence="1">
    <location>
        <begin position="1"/>
        <end position="15"/>
    </location>
</feature>
<organism evidence="2 3">
    <name type="scientific">Paramuricea clavata</name>
    <name type="common">Red gorgonian</name>
    <name type="synonym">Violescent sea-whip</name>
    <dbReference type="NCBI Taxonomy" id="317549"/>
    <lineage>
        <taxon>Eukaryota</taxon>
        <taxon>Metazoa</taxon>
        <taxon>Cnidaria</taxon>
        <taxon>Anthozoa</taxon>
        <taxon>Octocorallia</taxon>
        <taxon>Malacalcyonacea</taxon>
        <taxon>Plexauridae</taxon>
        <taxon>Paramuricea</taxon>
    </lineage>
</organism>
<accession>A0A6S7ISJ7</accession>
<evidence type="ECO:0000313" key="3">
    <source>
        <dbReference type="Proteomes" id="UP001152795"/>
    </source>
</evidence>
<dbReference type="EMBL" id="CACRXK020006165">
    <property type="protein sequence ID" value="CAB4008582.1"/>
    <property type="molecule type" value="Genomic_DNA"/>
</dbReference>
<comment type="caution">
    <text evidence="2">The sequence shown here is derived from an EMBL/GenBank/DDBJ whole genome shotgun (WGS) entry which is preliminary data.</text>
</comment>
<dbReference type="Proteomes" id="UP001152795">
    <property type="component" value="Unassembled WGS sequence"/>
</dbReference>
<keyword evidence="3" id="KW-1185">Reference proteome</keyword>
<gene>
    <name evidence="2" type="ORF">PACLA_8A023375</name>
</gene>
<name>A0A6S7ISJ7_PARCT</name>
<reference evidence="2" key="1">
    <citation type="submission" date="2020-04" db="EMBL/GenBank/DDBJ databases">
        <authorList>
            <person name="Alioto T."/>
            <person name="Alioto T."/>
            <person name="Gomez Garrido J."/>
        </authorList>
    </citation>
    <scope>NUCLEOTIDE SEQUENCE</scope>
    <source>
        <strain evidence="2">A484AB</strain>
    </source>
</reference>
<dbReference type="OrthoDB" id="416987at2759"/>
<evidence type="ECO:0000313" key="2">
    <source>
        <dbReference type="EMBL" id="CAB4008582.1"/>
    </source>
</evidence>
<feature type="region of interest" description="Disordered" evidence="1">
    <location>
        <begin position="1"/>
        <end position="34"/>
    </location>
</feature>
<dbReference type="AlphaFoldDB" id="A0A6S7ISJ7"/>